<evidence type="ECO:0000259" key="1">
    <source>
        <dbReference type="Pfam" id="PF17042"/>
    </source>
</evidence>
<dbReference type="KEGG" id="daa:AKL17_3778"/>
<dbReference type="AlphaFoldDB" id="A0A159Z8L3"/>
<dbReference type="Pfam" id="PF17042">
    <property type="entry name" value="NBD_C"/>
    <property type="match status" value="1"/>
</dbReference>
<sequence>MAVAGQDCLIYLTSDEQHAITPADLADRTANLVRSIHASARLGGLIVAGGDTSSAVVRTLAPNWLDYAGELCAGVPILQAQVQGADLLMALKGGQMGGVDFFVRAALALRGR</sequence>
<evidence type="ECO:0000313" key="3">
    <source>
        <dbReference type="Proteomes" id="UP000076128"/>
    </source>
</evidence>
<dbReference type="EMBL" id="CP012661">
    <property type="protein sequence ID" value="AMY71000.1"/>
    <property type="molecule type" value="Genomic_DNA"/>
</dbReference>
<name>A0A159Z8L3_9RHOB</name>
<keyword evidence="3" id="KW-1185">Reference proteome</keyword>
<evidence type="ECO:0000313" key="2">
    <source>
        <dbReference type="EMBL" id="AMY71000.1"/>
    </source>
</evidence>
<dbReference type="SUPFAM" id="SSF142764">
    <property type="entry name" value="YgbK-like"/>
    <property type="match status" value="1"/>
</dbReference>
<dbReference type="InterPro" id="IPR042213">
    <property type="entry name" value="NBD_C_sf"/>
</dbReference>
<reference evidence="2 3" key="1">
    <citation type="submission" date="2015-09" db="EMBL/GenBank/DDBJ databases">
        <title>Complete genome sequence of Defluviimonas alba cai42t isolated from an oilfield in Xinjiang.</title>
        <authorList>
            <person name="Geng S."/>
            <person name="Pan X."/>
            <person name="Wu X."/>
        </authorList>
    </citation>
    <scope>NUCLEOTIDE SEQUENCE [LARGE SCALE GENOMIC DNA]</scope>
    <source>
        <strain evidence="3">cai42</strain>
    </source>
</reference>
<feature type="domain" description="Four-carbon acid sugar kinase nucleotide binding" evidence="1">
    <location>
        <begin position="5"/>
        <end position="102"/>
    </location>
</feature>
<dbReference type="RefSeq" id="WP_236937853.1">
    <property type="nucleotide sequence ID" value="NZ_CP012661.1"/>
</dbReference>
<organism evidence="2 3">
    <name type="scientific">Frigidibacter mobilis</name>
    <dbReference type="NCBI Taxonomy" id="1335048"/>
    <lineage>
        <taxon>Bacteria</taxon>
        <taxon>Pseudomonadati</taxon>
        <taxon>Pseudomonadota</taxon>
        <taxon>Alphaproteobacteria</taxon>
        <taxon>Rhodobacterales</taxon>
        <taxon>Paracoccaceae</taxon>
        <taxon>Frigidibacter</taxon>
    </lineage>
</organism>
<dbReference type="Gene3D" id="3.40.980.20">
    <property type="entry name" value="Four-carbon acid sugar kinase, nucleotide binding domain"/>
    <property type="match status" value="1"/>
</dbReference>
<proteinExistence type="predicted"/>
<dbReference type="Proteomes" id="UP000076128">
    <property type="component" value="Chromosome"/>
</dbReference>
<gene>
    <name evidence="2" type="ORF">AKL17_3778</name>
</gene>
<dbReference type="InterPro" id="IPR031475">
    <property type="entry name" value="NBD_C"/>
</dbReference>
<accession>A0A159Z8L3</accession>
<protein>
    <recommendedName>
        <fullName evidence="1">Four-carbon acid sugar kinase nucleotide binding domain-containing protein</fullName>
    </recommendedName>
</protein>
<dbReference type="STRING" id="1335048.AKL17_3778"/>